<dbReference type="EMBL" id="JAEHOC010000007">
    <property type="protein sequence ID" value="KAG2440139.1"/>
    <property type="molecule type" value="Genomic_DNA"/>
</dbReference>
<organism evidence="2 3">
    <name type="scientific">Chlamydomonas incerta</name>
    <dbReference type="NCBI Taxonomy" id="51695"/>
    <lineage>
        <taxon>Eukaryota</taxon>
        <taxon>Viridiplantae</taxon>
        <taxon>Chlorophyta</taxon>
        <taxon>core chlorophytes</taxon>
        <taxon>Chlorophyceae</taxon>
        <taxon>CS clade</taxon>
        <taxon>Chlamydomonadales</taxon>
        <taxon>Chlamydomonadaceae</taxon>
        <taxon>Chlamydomonas</taxon>
    </lineage>
</organism>
<evidence type="ECO:0000256" key="1">
    <source>
        <dbReference type="SAM" id="MobiDB-lite"/>
    </source>
</evidence>
<comment type="caution">
    <text evidence="2">The sequence shown here is derived from an EMBL/GenBank/DDBJ whole genome shotgun (WGS) entry which is preliminary data.</text>
</comment>
<dbReference type="Proteomes" id="UP000650467">
    <property type="component" value="Unassembled WGS sequence"/>
</dbReference>
<dbReference type="AlphaFoldDB" id="A0A835T799"/>
<gene>
    <name evidence="2" type="ORF">HXX76_004252</name>
</gene>
<sequence length="93" mass="9622">MAFLASAEAIKEVLASAAGQGVGSAAGAGTAAAASAANHQLGAEPLLGTDGDCGWFWMIVRHFVAAADRYPSPQRRMQRGGSQAPQLMRQHQD</sequence>
<dbReference type="OrthoDB" id="10532835at2759"/>
<evidence type="ECO:0000313" key="2">
    <source>
        <dbReference type="EMBL" id="KAG2440139.1"/>
    </source>
</evidence>
<proteinExistence type="predicted"/>
<keyword evidence="3" id="KW-1185">Reference proteome</keyword>
<accession>A0A835T799</accession>
<evidence type="ECO:0000313" key="3">
    <source>
        <dbReference type="Proteomes" id="UP000650467"/>
    </source>
</evidence>
<feature type="region of interest" description="Disordered" evidence="1">
    <location>
        <begin position="70"/>
        <end position="93"/>
    </location>
</feature>
<name>A0A835T799_CHLIN</name>
<protein>
    <submittedName>
        <fullName evidence="2">Uncharacterized protein</fullName>
    </submittedName>
</protein>
<reference evidence="2" key="1">
    <citation type="journal article" date="2020" name="bioRxiv">
        <title>Comparative genomics of Chlamydomonas.</title>
        <authorList>
            <person name="Craig R.J."/>
            <person name="Hasan A.R."/>
            <person name="Ness R.W."/>
            <person name="Keightley P.D."/>
        </authorList>
    </citation>
    <scope>NUCLEOTIDE SEQUENCE</scope>
    <source>
        <strain evidence="2">SAG 7.73</strain>
    </source>
</reference>